<organism evidence="4 5">
    <name type="scientific">Candidatus Gallibacteroides avistercoris</name>
    <dbReference type="NCBI Taxonomy" id="2840833"/>
    <lineage>
        <taxon>Bacteria</taxon>
        <taxon>Pseudomonadati</taxon>
        <taxon>Bacteroidota</taxon>
        <taxon>Bacteroidia</taxon>
        <taxon>Bacteroidales</taxon>
        <taxon>Bacteroidaceae</taxon>
        <taxon>Bacteroidaceae incertae sedis</taxon>
        <taxon>Candidatus Gallibacteroides</taxon>
    </lineage>
</organism>
<feature type="domain" description="Peptidase S9 prolyl oligopeptidase catalytic" evidence="2">
    <location>
        <begin position="496"/>
        <end position="693"/>
    </location>
</feature>
<dbReference type="Gene3D" id="2.140.10.30">
    <property type="entry name" value="Dipeptidylpeptidase IV, N-terminal domain"/>
    <property type="match status" value="1"/>
</dbReference>
<keyword evidence="1" id="KW-0732">Signal</keyword>
<dbReference type="GO" id="GO:0008236">
    <property type="term" value="F:serine-type peptidase activity"/>
    <property type="evidence" value="ECO:0007669"/>
    <property type="project" value="InterPro"/>
</dbReference>
<proteinExistence type="predicted"/>
<reference evidence="4" key="2">
    <citation type="journal article" date="2021" name="PeerJ">
        <title>Extensive microbial diversity within the chicken gut microbiome revealed by metagenomics and culture.</title>
        <authorList>
            <person name="Gilroy R."/>
            <person name="Ravi A."/>
            <person name="Getino M."/>
            <person name="Pursley I."/>
            <person name="Horton D.L."/>
            <person name="Alikhan N.F."/>
            <person name="Baker D."/>
            <person name="Gharbi K."/>
            <person name="Hall N."/>
            <person name="Watson M."/>
            <person name="Adriaenssens E.M."/>
            <person name="Foster-Nyarko E."/>
            <person name="Jarju S."/>
            <person name="Secka A."/>
            <person name="Antonio M."/>
            <person name="Oren A."/>
            <person name="Chaudhuri R.R."/>
            <person name="La Ragione R."/>
            <person name="Hildebrand F."/>
            <person name="Pallen M.J."/>
        </authorList>
    </citation>
    <scope>NUCLEOTIDE SEQUENCE</scope>
    <source>
        <strain evidence="4">CHK158-818</strain>
    </source>
</reference>
<evidence type="ECO:0000259" key="3">
    <source>
        <dbReference type="Pfam" id="PF00930"/>
    </source>
</evidence>
<evidence type="ECO:0000313" key="5">
    <source>
        <dbReference type="Proteomes" id="UP000824112"/>
    </source>
</evidence>
<comment type="caution">
    <text evidence="4">The sequence shown here is derived from an EMBL/GenBank/DDBJ whole genome shotgun (WGS) entry which is preliminary data.</text>
</comment>
<sequence length="696" mass="80203">MKKTERFFTILVTAVSLTAASQSILAQMNVDKELLDEWRSRPKKVYNGAVKPNWIENSEWFWYQNHTRTGDFYLLVNGRSGEKRSFPSKEELDAQIKILPKDSLITKKEIADKDADNLHDPISPDKKWRVSLKDGNLYLTDNSVDNGQTFQLTFDAAPGFSYGSFVWSPNSQYLAAIKTREVNTRRIPLIESAPKSQLQGLLQWRNYAKPGDQLPLQLPVLIDINQKKEIALDLEPYQNQYFLRFTGWRKDNRGFTFEYNQRGHQLYIVAEVSATDGKIRHLIEEKSETFIEYNKLFRYDINDGKEIIWISPRDGWRHLYLVDGTNGHIKHQITQGKWVVREVLEVDEKNRTIYFLGSGKSKKEDPYNLHYFKVDFDGKNLTCLTPEKGNHLLSFSPDRTCVVDVCSQPDVPPVSLLRDAKDGRILATLEKCDIEDLLKEGWQKPEPFCALGRDGKTEIWGTIFRPSHFDPSKSYPVIEDIYAGPHDSFVNKNFSAFDWYISPLAELGFIVVKIDGMGTNNRSKAFHDVCWKNLKDAGFPDRICWMKAAAERYPYMDLSRVGIYGWSAGGQNAMAALLFHNDFYKAAVSFCGCHDNRVDKMWWNEQWMGYPIDESYSRSSNVDNAHLLKGDLLIINGELDDNVDPISSLQVVNALIKANKPFEQLYMPGRTHSLGSDYEIGRMYDFFVRKLQNNKE</sequence>
<dbReference type="GO" id="GO:0006508">
    <property type="term" value="P:proteolysis"/>
    <property type="evidence" value="ECO:0007669"/>
    <property type="project" value="InterPro"/>
</dbReference>
<feature type="domain" description="Dipeptidylpeptidase IV N-terminal" evidence="3">
    <location>
        <begin position="122"/>
        <end position="413"/>
    </location>
</feature>
<gene>
    <name evidence="4" type="ORF">IAB03_03700</name>
</gene>
<evidence type="ECO:0000259" key="2">
    <source>
        <dbReference type="Pfam" id="PF00326"/>
    </source>
</evidence>
<reference evidence="4" key="1">
    <citation type="submission" date="2020-10" db="EMBL/GenBank/DDBJ databases">
        <authorList>
            <person name="Gilroy R."/>
        </authorList>
    </citation>
    <scope>NUCLEOTIDE SEQUENCE</scope>
    <source>
        <strain evidence="4">CHK158-818</strain>
    </source>
</reference>
<dbReference type="InterPro" id="IPR029058">
    <property type="entry name" value="AB_hydrolase_fold"/>
</dbReference>
<dbReference type="Gene3D" id="3.40.50.1820">
    <property type="entry name" value="alpha/beta hydrolase"/>
    <property type="match status" value="1"/>
</dbReference>
<dbReference type="AlphaFoldDB" id="A0A9D1M7F3"/>
<dbReference type="SUPFAM" id="SSF82171">
    <property type="entry name" value="DPP6 N-terminal domain-like"/>
    <property type="match status" value="1"/>
</dbReference>
<dbReference type="Pfam" id="PF00326">
    <property type="entry name" value="Peptidase_S9"/>
    <property type="match status" value="1"/>
</dbReference>
<name>A0A9D1M7F3_9BACT</name>
<dbReference type="Pfam" id="PF00930">
    <property type="entry name" value="DPPIV_N"/>
    <property type="match status" value="1"/>
</dbReference>
<dbReference type="PANTHER" id="PTHR11731">
    <property type="entry name" value="PROTEASE FAMILY S9B,C DIPEPTIDYL-PEPTIDASE IV-RELATED"/>
    <property type="match status" value="1"/>
</dbReference>
<dbReference type="SUPFAM" id="SSF53474">
    <property type="entry name" value="alpha/beta-Hydrolases"/>
    <property type="match status" value="1"/>
</dbReference>
<feature type="signal peptide" evidence="1">
    <location>
        <begin position="1"/>
        <end position="26"/>
    </location>
</feature>
<dbReference type="InterPro" id="IPR050278">
    <property type="entry name" value="Serine_Prot_S9B/DPPIV"/>
</dbReference>
<evidence type="ECO:0000313" key="4">
    <source>
        <dbReference type="EMBL" id="HIU54897.1"/>
    </source>
</evidence>
<dbReference type="Proteomes" id="UP000824112">
    <property type="component" value="Unassembled WGS sequence"/>
</dbReference>
<dbReference type="EMBL" id="DVNA01000087">
    <property type="protein sequence ID" value="HIU54897.1"/>
    <property type="molecule type" value="Genomic_DNA"/>
</dbReference>
<feature type="chain" id="PRO_5039654010" evidence="1">
    <location>
        <begin position="27"/>
        <end position="696"/>
    </location>
</feature>
<dbReference type="InterPro" id="IPR001375">
    <property type="entry name" value="Peptidase_S9_cat"/>
</dbReference>
<dbReference type="PANTHER" id="PTHR11731:SF118">
    <property type="entry name" value="BLR1971 PROTEIN"/>
    <property type="match status" value="1"/>
</dbReference>
<dbReference type="InterPro" id="IPR002469">
    <property type="entry name" value="Peptidase_S9B_N"/>
</dbReference>
<evidence type="ECO:0000256" key="1">
    <source>
        <dbReference type="SAM" id="SignalP"/>
    </source>
</evidence>
<accession>A0A9D1M7F3</accession>
<protein>
    <submittedName>
        <fullName evidence="4">Prolyl oligopeptidase family serine peptidase</fullName>
    </submittedName>
</protein>